<protein>
    <submittedName>
        <fullName evidence="2">Endonuclease</fullName>
    </submittedName>
</protein>
<dbReference type="SUPFAM" id="SSF52980">
    <property type="entry name" value="Restriction endonuclease-like"/>
    <property type="match status" value="1"/>
</dbReference>
<dbReference type="GO" id="GO:0004519">
    <property type="term" value="F:endonuclease activity"/>
    <property type="evidence" value="ECO:0007669"/>
    <property type="project" value="UniProtKB-KW"/>
</dbReference>
<dbReference type="EMBL" id="BMZQ01000001">
    <property type="protein sequence ID" value="GHD11139.1"/>
    <property type="molecule type" value="Genomic_DNA"/>
</dbReference>
<keyword evidence="2" id="KW-0378">Hydrolase</keyword>
<organism evidence="2 3">
    <name type="scientific">Tianweitania populi</name>
    <dbReference type="NCBI Taxonomy" id="1607949"/>
    <lineage>
        <taxon>Bacteria</taxon>
        <taxon>Pseudomonadati</taxon>
        <taxon>Pseudomonadota</taxon>
        <taxon>Alphaproteobacteria</taxon>
        <taxon>Hyphomicrobiales</taxon>
        <taxon>Phyllobacteriaceae</taxon>
        <taxon>Tianweitania</taxon>
    </lineage>
</organism>
<dbReference type="AlphaFoldDB" id="A0A8J3GK54"/>
<keyword evidence="3" id="KW-1185">Reference proteome</keyword>
<keyword evidence="2" id="KW-0540">Nuclease</keyword>
<dbReference type="PANTHER" id="PTHR38590:SF1">
    <property type="entry name" value="BLL0828 PROTEIN"/>
    <property type="match status" value="1"/>
</dbReference>
<gene>
    <name evidence="2" type="ORF">GCM10016234_13930</name>
</gene>
<dbReference type="RefSeq" id="WP_189502728.1">
    <property type="nucleotide sequence ID" value="NZ_BMZQ01000001.1"/>
</dbReference>
<name>A0A8J3GK54_9HYPH</name>
<dbReference type="Proteomes" id="UP000630142">
    <property type="component" value="Unassembled WGS sequence"/>
</dbReference>
<comment type="caution">
    <text evidence="2">The sequence shown here is derived from an EMBL/GenBank/DDBJ whole genome shotgun (WGS) entry which is preliminary data.</text>
</comment>
<sequence>MPTEITTQAIKRARQFRRSMTDGEKKLWAELKQFRQWYGIHARKQVPLGPYTVDFAIHAHRLVIEVDGEHHFTPSGLRRDAARDAWLRNAGYRVLRFTTGEISDEFDGCVEQLLSELAVTRRFSPVFQGVAHTPANLAPT</sequence>
<dbReference type="InterPro" id="IPR011335">
    <property type="entry name" value="Restrct_endonuc-II-like"/>
</dbReference>
<keyword evidence="2" id="KW-0255">Endonuclease</keyword>
<reference evidence="2" key="1">
    <citation type="journal article" date="2014" name="Int. J. Syst. Evol. Microbiol.">
        <title>Complete genome sequence of Corynebacterium casei LMG S-19264T (=DSM 44701T), isolated from a smear-ripened cheese.</title>
        <authorList>
            <consortium name="US DOE Joint Genome Institute (JGI-PGF)"/>
            <person name="Walter F."/>
            <person name="Albersmeier A."/>
            <person name="Kalinowski J."/>
            <person name="Ruckert C."/>
        </authorList>
    </citation>
    <scope>NUCLEOTIDE SEQUENCE</scope>
    <source>
        <strain evidence="2">KCTC 42249</strain>
    </source>
</reference>
<dbReference type="InterPro" id="IPR007569">
    <property type="entry name" value="DUF559"/>
</dbReference>
<evidence type="ECO:0000313" key="2">
    <source>
        <dbReference type="EMBL" id="GHD11139.1"/>
    </source>
</evidence>
<dbReference type="Pfam" id="PF04480">
    <property type="entry name" value="DUF559"/>
    <property type="match status" value="1"/>
</dbReference>
<reference evidence="2" key="2">
    <citation type="submission" date="2020-09" db="EMBL/GenBank/DDBJ databases">
        <authorList>
            <person name="Sun Q."/>
            <person name="Kim S."/>
        </authorList>
    </citation>
    <scope>NUCLEOTIDE SEQUENCE</scope>
    <source>
        <strain evidence="2">KCTC 42249</strain>
    </source>
</reference>
<evidence type="ECO:0000313" key="3">
    <source>
        <dbReference type="Proteomes" id="UP000630142"/>
    </source>
</evidence>
<dbReference type="CDD" id="cd01038">
    <property type="entry name" value="Endonuclease_DUF559"/>
    <property type="match status" value="1"/>
</dbReference>
<evidence type="ECO:0000259" key="1">
    <source>
        <dbReference type="Pfam" id="PF04480"/>
    </source>
</evidence>
<dbReference type="PANTHER" id="PTHR38590">
    <property type="entry name" value="BLL0828 PROTEIN"/>
    <property type="match status" value="1"/>
</dbReference>
<feature type="domain" description="DUF559" evidence="1">
    <location>
        <begin position="10"/>
        <end position="117"/>
    </location>
</feature>
<proteinExistence type="predicted"/>
<accession>A0A8J3GK54</accession>
<dbReference type="Gene3D" id="3.40.960.10">
    <property type="entry name" value="VSR Endonuclease"/>
    <property type="match status" value="1"/>
</dbReference>
<dbReference type="InterPro" id="IPR047216">
    <property type="entry name" value="Endonuclease_DUF559_bact"/>
</dbReference>